<dbReference type="HOGENOM" id="CLU_167709_0_0_1"/>
<sequence length="118" mass="12872">MSLRDYTLAIFEATGNSFTIGCSMALASNMFRREGEHSYSRQPLRSGGELAKHTMIYSFLYYGLSGVGASRWIRLLGPSFVASLVCGMRNGRGFAIRSGIDGMMSSLVQEVISKIKGS</sequence>
<accession>I7ADP7</accession>
<protein>
    <submittedName>
        <fullName evidence="1">Uncharacterized protein</fullName>
    </submittedName>
</protein>
<dbReference type="VEuPathDB" id="MicrosporidiaDB:EROM_030740"/>
<keyword evidence="2" id="KW-1185">Reference proteome</keyword>
<evidence type="ECO:0000313" key="1">
    <source>
        <dbReference type="EMBL" id="AFN82695.1"/>
    </source>
</evidence>
<dbReference type="RefSeq" id="XP_009264192.1">
    <property type="nucleotide sequence ID" value="XM_009265917.1"/>
</dbReference>
<reference evidence="1 2" key="1">
    <citation type="journal article" date="2012" name="Proc. Natl. Acad. Sci. U.S.A.">
        <title>Gain and loss of multiple functionally related, horizontally transferred genes in the reduced genomes of two microsporidian parasites.</title>
        <authorList>
            <person name="Pombert J.-F."/>
            <person name="Selman M."/>
            <person name="Burki F."/>
            <person name="Bardell F.T."/>
            <person name="Farinelli L."/>
            <person name="Solter L.F."/>
            <person name="Whitman D.W."/>
            <person name="Weiss L.M."/>
            <person name="Corradi N."/>
            <person name="Keeling P.J."/>
        </authorList>
    </citation>
    <scope>NUCLEOTIDE SEQUENCE [LARGE SCALE GENOMIC DNA]</scope>
    <source>
        <strain evidence="1 2">SJ-2008</strain>
    </source>
</reference>
<name>I7ADP7_ENCRO</name>
<dbReference type="Proteomes" id="UP000010094">
    <property type="component" value="Chromosome III"/>
</dbReference>
<evidence type="ECO:0000313" key="2">
    <source>
        <dbReference type="Proteomes" id="UP000010094"/>
    </source>
</evidence>
<proteinExistence type="predicted"/>
<dbReference type="AlphaFoldDB" id="I7ADP7"/>
<dbReference type="KEGG" id="ero:EROM_030740"/>
<organism evidence="1 2">
    <name type="scientific">Encephalitozoon romaleae (strain SJ-2008)</name>
    <name type="common">Microsporidian parasite</name>
    <dbReference type="NCBI Taxonomy" id="1178016"/>
    <lineage>
        <taxon>Eukaryota</taxon>
        <taxon>Fungi</taxon>
        <taxon>Fungi incertae sedis</taxon>
        <taxon>Microsporidia</taxon>
        <taxon>Unikaryonidae</taxon>
        <taxon>Encephalitozoon</taxon>
    </lineage>
</organism>
<dbReference type="GeneID" id="20520985"/>
<dbReference type="EMBL" id="CP003520">
    <property type="protein sequence ID" value="AFN82695.1"/>
    <property type="molecule type" value="Genomic_DNA"/>
</dbReference>
<gene>
    <name evidence="1" type="ordered locus">EROM_030740</name>
</gene>
<dbReference type="OrthoDB" id="2190000at2759"/>